<sequence length="379" mass="43321">MEEWNPNIPLRQSRPSHATLPHPASFSFPIACLQEPSLGERYGNAKVIEKAIQSVEPGFRIRVEHFATILLVPLQDFKKGGLFDLKYMLHLNPKNRVDGLWTHAKPQPVTKQPPLNDEMSYDEIILSMEYRASFKTSLKSDSPATADEKEIKCKKRDQSKCVLTGRPHNISVFWFIPRGWNDNVQHNNATGNLEAGSVRLAKVPLLGDIHSATKLRQTQKAWNILCVDKDIYDLLIIDLNLIKQCEPLDKPDRFTTFNYVKVKRENIRELSVDLHVFQRRGCAQPRSDRYKQSGNPNSTLQLMSGKDVYITMSERDSELFESVVKIHWACVTFTALCGGAGRSWFMTGKNQVNGSLQPRDAEFKEEQRKRAQASSNWRP</sequence>
<feature type="compositionally biased region" description="Basic and acidic residues" evidence="1">
    <location>
        <begin position="359"/>
        <end position="369"/>
    </location>
</feature>
<dbReference type="EMBL" id="JAAMOD010000312">
    <property type="protein sequence ID" value="KAF5231465.1"/>
    <property type="molecule type" value="Genomic_DNA"/>
</dbReference>
<accession>A0AAN5Z319</accession>
<proteinExistence type="predicted"/>
<comment type="caution">
    <text evidence="2">The sequence shown here is derived from an EMBL/GenBank/DDBJ whole genome shotgun (WGS) entry which is preliminary data.</text>
</comment>
<reference evidence="2 3" key="1">
    <citation type="submission" date="2020-02" db="EMBL/GenBank/DDBJ databases">
        <title>Identification and distribution of gene clusters putatively required for synthesis of sphingolipid metabolism inhibitors in phylogenetically diverse species of the filamentous fungus Fusarium.</title>
        <authorList>
            <person name="Kim H.-S."/>
            <person name="Busman M."/>
            <person name="Brown D.W."/>
            <person name="Divon H."/>
            <person name="Uhlig S."/>
            <person name="Proctor R.H."/>
        </authorList>
    </citation>
    <scope>NUCLEOTIDE SEQUENCE [LARGE SCALE GENOMIC DNA]</scope>
    <source>
        <strain evidence="2 3">NRRL 2903</strain>
    </source>
</reference>
<evidence type="ECO:0000313" key="2">
    <source>
        <dbReference type="EMBL" id="KAF5231465.1"/>
    </source>
</evidence>
<feature type="region of interest" description="Disordered" evidence="1">
    <location>
        <begin position="358"/>
        <end position="379"/>
    </location>
</feature>
<dbReference type="AlphaFoldDB" id="A0AAN5Z319"/>
<dbReference type="Proteomes" id="UP000537989">
    <property type="component" value="Unassembled WGS sequence"/>
</dbReference>
<evidence type="ECO:0000256" key="1">
    <source>
        <dbReference type="SAM" id="MobiDB-lite"/>
    </source>
</evidence>
<organism evidence="2 3">
    <name type="scientific">Fusarium austroamericanum</name>
    <dbReference type="NCBI Taxonomy" id="282268"/>
    <lineage>
        <taxon>Eukaryota</taxon>
        <taxon>Fungi</taxon>
        <taxon>Dikarya</taxon>
        <taxon>Ascomycota</taxon>
        <taxon>Pezizomycotina</taxon>
        <taxon>Sordariomycetes</taxon>
        <taxon>Hypocreomycetidae</taxon>
        <taxon>Hypocreales</taxon>
        <taxon>Nectriaceae</taxon>
        <taxon>Fusarium</taxon>
    </lineage>
</organism>
<name>A0AAN5Z319_FUSAU</name>
<evidence type="ECO:0000313" key="3">
    <source>
        <dbReference type="Proteomes" id="UP000537989"/>
    </source>
</evidence>
<protein>
    <recommendedName>
        <fullName evidence="4">HNH nuclease domain-containing protein</fullName>
    </recommendedName>
</protein>
<keyword evidence="3" id="KW-1185">Reference proteome</keyword>
<evidence type="ECO:0008006" key="4">
    <source>
        <dbReference type="Google" id="ProtNLM"/>
    </source>
</evidence>
<gene>
    <name evidence="2" type="ORF">FAUST_9245</name>
</gene>